<dbReference type="EC" id="6.1.1.20" evidence="2"/>
<dbReference type="STRING" id="1409788.NC99_11230"/>
<dbReference type="PANTHER" id="PTHR39209">
    <property type="match status" value="1"/>
</dbReference>
<organism evidence="2 3">
    <name type="scientific">Sunxiuqinia dokdonensis</name>
    <dbReference type="NCBI Taxonomy" id="1409788"/>
    <lineage>
        <taxon>Bacteria</taxon>
        <taxon>Pseudomonadati</taxon>
        <taxon>Bacteroidota</taxon>
        <taxon>Bacteroidia</taxon>
        <taxon>Marinilabiliales</taxon>
        <taxon>Prolixibacteraceae</taxon>
        <taxon>Sunxiuqinia</taxon>
    </lineage>
</organism>
<comment type="caution">
    <text evidence="2">The sequence shown here is derived from an EMBL/GenBank/DDBJ whole genome shotgun (WGS) entry which is preliminary data.</text>
</comment>
<dbReference type="PANTHER" id="PTHR39209:SF2">
    <property type="entry name" value="CYTOPLASMIC PROTEIN"/>
    <property type="match status" value="1"/>
</dbReference>
<evidence type="ECO:0000313" key="3">
    <source>
        <dbReference type="Proteomes" id="UP000036958"/>
    </source>
</evidence>
<evidence type="ECO:0000313" key="2">
    <source>
        <dbReference type="EMBL" id="KOH46055.1"/>
    </source>
</evidence>
<dbReference type="OrthoDB" id="9789812at2"/>
<dbReference type="RefSeq" id="WP_053180516.1">
    <property type="nucleotide sequence ID" value="NZ_LGIA01000048.1"/>
</dbReference>
<dbReference type="EMBL" id="LGIA01000048">
    <property type="protein sequence ID" value="KOH46055.1"/>
    <property type="molecule type" value="Genomic_DNA"/>
</dbReference>
<reference evidence="3" key="1">
    <citation type="submission" date="2015-07" db="EMBL/GenBank/DDBJ databases">
        <title>Genome sequencing of Sunxiuqinia dokdonensis strain SK.</title>
        <authorList>
            <person name="Ahn S."/>
            <person name="Kim B.-C."/>
        </authorList>
    </citation>
    <scope>NUCLEOTIDE SEQUENCE [LARGE SCALE GENOMIC DNA]</scope>
    <source>
        <strain evidence="3">SK</strain>
    </source>
</reference>
<dbReference type="SMART" id="SM00873">
    <property type="entry name" value="B3_4"/>
    <property type="match status" value="1"/>
</dbReference>
<dbReference type="SUPFAM" id="SSF56037">
    <property type="entry name" value="PheT/TilS domain"/>
    <property type="match status" value="1"/>
</dbReference>
<gene>
    <name evidence="2" type="ORF">NC99_11230</name>
</gene>
<dbReference type="Pfam" id="PF03483">
    <property type="entry name" value="B3_4"/>
    <property type="match status" value="1"/>
</dbReference>
<accession>A0A0L8VC44</accession>
<feature type="domain" description="B3/B4 tRNA-binding" evidence="1">
    <location>
        <begin position="62"/>
        <end position="210"/>
    </location>
</feature>
<dbReference type="Gene3D" id="3.50.40.10">
    <property type="entry name" value="Phenylalanyl-trna Synthetase, Chain B, domain 3"/>
    <property type="match status" value="1"/>
</dbReference>
<dbReference type="InterPro" id="IPR005146">
    <property type="entry name" value="B3/B4_tRNA-bd"/>
</dbReference>
<dbReference type="AlphaFoldDB" id="A0A0L8VC44"/>
<dbReference type="InterPro" id="IPR020825">
    <property type="entry name" value="Phe-tRNA_synthase-like_B3/B4"/>
</dbReference>
<name>A0A0L8VC44_9BACT</name>
<dbReference type="Proteomes" id="UP000036958">
    <property type="component" value="Unassembled WGS sequence"/>
</dbReference>
<keyword evidence="3" id="KW-1185">Reference proteome</keyword>
<keyword evidence="2" id="KW-0436">Ligase</keyword>
<proteinExistence type="predicted"/>
<evidence type="ECO:0000259" key="1">
    <source>
        <dbReference type="SMART" id="SM00873"/>
    </source>
</evidence>
<dbReference type="GO" id="GO:0003723">
    <property type="term" value="F:RNA binding"/>
    <property type="evidence" value="ECO:0007669"/>
    <property type="project" value="InterPro"/>
</dbReference>
<sequence>MRTITIDEQLTKACPDIHLSCISCSVVVQEFQSDLWQLIDAKSREVKENITVEEIRHNPNIAAAREAYKACGKDPARYRLSSEALLRRVVSGKSLYQINNVVDLLNLISISTGFSIGGYDEDKIAGDIEMGIGRANEAYSGLGRGQLNIEGMPVFRDDQGAFGTSTSDSERTGVNENTRRILMVIVSYGSHDQLEKVTQSAVQYLTEFAGGKNFETEVFSRN</sequence>
<dbReference type="GO" id="GO:0004826">
    <property type="term" value="F:phenylalanine-tRNA ligase activity"/>
    <property type="evidence" value="ECO:0007669"/>
    <property type="project" value="UniProtKB-EC"/>
</dbReference>
<protein>
    <submittedName>
        <fullName evidence="2">Phenylalanine-tRNA ligase</fullName>
        <ecNumber evidence="2">6.1.1.20</ecNumber>
    </submittedName>
</protein>